<evidence type="ECO:0000313" key="8">
    <source>
        <dbReference type="EMBL" id="RIA93490.1"/>
    </source>
</evidence>
<keyword evidence="9" id="KW-1185">Reference proteome</keyword>
<evidence type="ECO:0000256" key="6">
    <source>
        <dbReference type="SAM" id="MobiDB-lite"/>
    </source>
</evidence>
<sequence>MEQTTSNYSYSNSNNSKNEKNINLNDIKQLKSKYYETELEKEGLNSLVESLKTKVRTLQQQIFVQESSIQLTQQLKSEKEILLEQVEKYKQKINDSDLQLNLIRKELSSLREDNNDYIRKYNELQQQNVQLQQLNNLLELDKQQLNKKFRENDEEKIILQTELKQCNEQSNLIENVKDEIKTSFEKLDSDYRRLQCKNSEFELEIENLHCEVKRLREKCVLQYHEVDESNKLNDKLKNDIKDLQRLIVEQDRILREKNQQENGIHPAYCNVCNKYIVGVRYKCGHCDDYDICSNCETSNHNRNHMFIKIKRPIDTIGNNKFGKSTLLPEFQLIEQNEQDIDHKVVCNVCHKNVRGVRYKCGHCTKFEICTNCEAYPFNLHDPTHVFIKIKRPVQIDSNEILLPSEFRSIINKSSNI</sequence>
<comment type="caution">
    <text evidence="8">The sequence shown here is derived from an EMBL/GenBank/DDBJ whole genome shotgun (WGS) entry which is preliminary data.</text>
</comment>
<dbReference type="PANTHER" id="PTHR15090">
    <property type="entry name" value="SEQUESTOSOME 1-RELATED"/>
    <property type="match status" value="1"/>
</dbReference>
<feature type="coiled-coil region" evidence="5">
    <location>
        <begin position="41"/>
        <end position="260"/>
    </location>
</feature>
<protein>
    <recommendedName>
        <fullName evidence="7">ZZ-type domain-containing protein</fullName>
    </recommendedName>
</protein>
<keyword evidence="5" id="KW-0175">Coiled coil</keyword>
<dbReference type="STRING" id="658196.A0A397T570"/>
<dbReference type="PANTHER" id="PTHR15090:SF8">
    <property type="entry name" value="ZZ-TYPE ZINC FINGER-CONTAINING PROTEIN"/>
    <property type="match status" value="1"/>
</dbReference>
<gene>
    <name evidence="8" type="ORF">C1645_819352</name>
</gene>
<organism evidence="8 9">
    <name type="scientific">Glomus cerebriforme</name>
    <dbReference type="NCBI Taxonomy" id="658196"/>
    <lineage>
        <taxon>Eukaryota</taxon>
        <taxon>Fungi</taxon>
        <taxon>Fungi incertae sedis</taxon>
        <taxon>Mucoromycota</taxon>
        <taxon>Glomeromycotina</taxon>
        <taxon>Glomeromycetes</taxon>
        <taxon>Glomerales</taxon>
        <taxon>Glomeraceae</taxon>
        <taxon>Glomus</taxon>
    </lineage>
</organism>
<dbReference type="Pfam" id="PF00569">
    <property type="entry name" value="ZZ"/>
    <property type="match status" value="2"/>
</dbReference>
<dbReference type="PROSITE" id="PS50135">
    <property type="entry name" value="ZF_ZZ_2"/>
    <property type="match status" value="2"/>
</dbReference>
<dbReference type="SUPFAM" id="SSF57850">
    <property type="entry name" value="RING/U-box"/>
    <property type="match status" value="2"/>
</dbReference>
<evidence type="ECO:0000313" key="9">
    <source>
        <dbReference type="Proteomes" id="UP000265703"/>
    </source>
</evidence>
<feature type="domain" description="ZZ-type" evidence="7">
    <location>
        <begin position="341"/>
        <end position="394"/>
    </location>
</feature>
<keyword evidence="1" id="KW-0479">Metal-binding</keyword>
<evidence type="ECO:0000256" key="2">
    <source>
        <dbReference type="ARBA" id="ARBA00022771"/>
    </source>
</evidence>
<reference evidence="8 9" key="1">
    <citation type="submission" date="2018-06" db="EMBL/GenBank/DDBJ databases">
        <title>Comparative genomics reveals the genomic features of Rhizophagus irregularis, R. cerebriforme, R. diaphanum and Gigaspora rosea, and their symbiotic lifestyle signature.</title>
        <authorList>
            <person name="Morin E."/>
            <person name="San Clemente H."/>
            <person name="Chen E.C.H."/>
            <person name="De La Providencia I."/>
            <person name="Hainaut M."/>
            <person name="Kuo A."/>
            <person name="Kohler A."/>
            <person name="Murat C."/>
            <person name="Tang N."/>
            <person name="Roy S."/>
            <person name="Loubradou J."/>
            <person name="Henrissat B."/>
            <person name="Grigoriev I.V."/>
            <person name="Corradi N."/>
            <person name="Roux C."/>
            <person name="Martin F.M."/>
        </authorList>
    </citation>
    <scope>NUCLEOTIDE SEQUENCE [LARGE SCALE GENOMIC DNA]</scope>
    <source>
        <strain evidence="8 9">DAOM 227022</strain>
    </source>
</reference>
<name>A0A397T570_9GLOM</name>
<evidence type="ECO:0000256" key="1">
    <source>
        <dbReference type="ARBA" id="ARBA00022723"/>
    </source>
</evidence>
<feature type="domain" description="ZZ-type" evidence="7">
    <location>
        <begin position="264"/>
        <end position="314"/>
    </location>
</feature>
<dbReference type="PROSITE" id="PS01357">
    <property type="entry name" value="ZF_ZZ_1"/>
    <property type="match status" value="1"/>
</dbReference>
<accession>A0A397T570</accession>
<evidence type="ECO:0000256" key="4">
    <source>
        <dbReference type="PROSITE-ProRule" id="PRU00228"/>
    </source>
</evidence>
<dbReference type="EMBL" id="QKYT01000103">
    <property type="protein sequence ID" value="RIA93490.1"/>
    <property type="molecule type" value="Genomic_DNA"/>
</dbReference>
<proteinExistence type="predicted"/>
<dbReference type="OrthoDB" id="661148at2759"/>
<dbReference type="InterPro" id="IPR000433">
    <property type="entry name" value="Znf_ZZ"/>
</dbReference>
<dbReference type="Proteomes" id="UP000265703">
    <property type="component" value="Unassembled WGS sequence"/>
</dbReference>
<dbReference type="InterPro" id="IPR052260">
    <property type="entry name" value="Autophagy_Rcpt_SigReg"/>
</dbReference>
<evidence type="ECO:0000259" key="7">
    <source>
        <dbReference type="PROSITE" id="PS50135"/>
    </source>
</evidence>
<dbReference type="Gene3D" id="3.30.60.90">
    <property type="match status" value="2"/>
</dbReference>
<keyword evidence="2 4" id="KW-0863">Zinc-finger</keyword>
<feature type="region of interest" description="Disordered" evidence="6">
    <location>
        <begin position="1"/>
        <end position="22"/>
    </location>
</feature>
<keyword evidence="3" id="KW-0862">Zinc</keyword>
<dbReference type="GO" id="GO:0008270">
    <property type="term" value="F:zinc ion binding"/>
    <property type="evidence" value="ECO:0007669"/>
    <property type="project" value="UniProtKB-KW"/>
</dbReference>
<dbReference type="InterPro" id="IPR043145">
    <property type="entry name" value="Znf_ZZ_sf"/>
</dbReference>
<evidence type="ECO:0000256" key="3">
    <source>
        <dbReference type="ARBA" id="ARBA00022833"/>
    </source>
</evidence>
<dbReference type="AlphaFoldDB" id="A0A397T570"/>
<evidence type="ECO:0000256" key="5">
    <source>
        <dbReference type="SAM" id="Coils"/>
    </source>
</evidence>
<dbReference type="SMART" id="SM00291">
    <property type="entry name" value="ZnF_ZZ"/>
    <property type="match status" value="2"/>
</dbReference>
<dbReference type="CDD" id="cd02340">
    <property type="entry name" value="ZZ_NBR1_like"/>
    <property type="match status" value="2"/>
</dbReference>